<dbReference type="AlphaFoldDB" id="A0A432MP58"/>
<dbReference type="EC" id="3.6.1.27" evidence="3 14"/>
<dbReference type="GO" id="GO:0005886">
    <property type="term" value="C:plasma membrane"/>
    <property type="evidence" value="ECO:0007669"/>
    <property type="project" value="UniProtKB-SubCell"/>
</dbReference>
<evidence type="ECO:0000256" key="1">
    <source>
        <dbReference type="ARBA" id="ARBA00004651"/>
    </source>
</evidence>
<dbReference type="Pfam" id="PF02673">
    <property type="entry name" value="BacA"/>
    <property type="match status" value="1"/>
</dbReference>
<evidence type="ECO:0000256" key="8">
    <source>
        <dbReference type="ARBA" id="ARBA00022989"/>
    </source>
</evidence>
<evidence type="ECO:0000256" key="7">
    <source>
        <dbReference type="ARBA" id="ARBA00022801"/>
    </source>
</evidence>
<name>A0A432MP58_9BACT</name>
<keyword evidence="14" id="KW-0961">Cell wall biogenesis/degradation</keyword>
<feature type="transmembrane region" description="Helical" evidence="14">
    <location>
        <begin position="194"/>
        <end position="212"/>
    </location>
</feature>
<evidence type="ECO:0000256" key="11">
    <source>
        <dbReference type="ARBA" id="ARBA00032707"/>
    </source>
</evidence>
<dbReference type="Proteomes" id="UP000280296">
    <property type="component" value="Unassembled WGS sequence"/>
</dbReference>
<dbReference type="GO" id="GO:0046677">
    <property type="term" value="P:response to antibiotic"/>
    <property type="evidence" value="ECO:0007669"/>
    <property type="project" value="UniProtKB-UniRule"/>
</dbReference>
<comment type="similarity">
    <text evidence="2 14">Belongs to the UppP family.</text>
</comment>
<dbReference type="GO" id="GO:0009252">
    <property type="term" value="P:peptidoglycan biosynthetic process"/>
    <property type="evidence" value="ECO:0007669"/>
    <property type="project" value="UniProtKB-KW"/>
</dbReference>
<dbReference type="PANTHER" id="PTHR30622">
    <property type="entry name" value="UNDECAPRENYL-DIPHOSPHATASE"/>
    <property type="match status" value="1"/>
</dbReference>
<feature type="transmembrane region" description="Helical" evidence="14">
    <location>
        <begin position="258"/>
        <end position="278"/>
    </location>
</feature>
<keyword evidence="8 14" id="KW-1133">Transmembrane helix</keyword>
<keyword evidence="14" id="KW-0573">Peptidoglycan synthesis</keyword>
<evidence type="ECO:0000256" key="9">
    <source>
        <dbReference type="ARBA" id="ARBA00023136"/>
    </source>
</evidence>
<accession>A0A432MP58</accession>
<dbReference type="OrthoDB" id="9808289at2"/>
<dbReference type="InterPro" id="IPR003824">
    <property type="entry name" value="UppP"/>
</dbReference>
<dbReference type="EMBL" id="RYZH01000006">
    <property type="protein sequence ID" value="RUL88858.1"/>
    <property type="molecule type" value="Genomic_DNA"/>
</dbReference>
<comment type="catalytic activity">
    <reaction evidence="13 14">
        <text>di-trans,octa-cis-undecaprenyl diphosphate + H2O = di-trans,octa-cis-undecaprenyl phosphate + phosphate + H(+)</text>
        <dbReference type="Rhea" id="RHEA:28094"/>
        <dbReference type="ChEBI" id="CHEBI:15377"/>
        <dbReference type="ChEBI" id="CHEBI:15378"/>
        <dbReference type="ChEBI" id="CHEBI:43474"/>
        <dbReference type="ChEBI" id="CHEBI:58405"/>
        <dbReference type="ChEBI" id="CHEBI:60392"/>
        <dbReference type="EC" id="3.6.1.27"/>
    </reaction>
</comment>
<gene>
    <name evidence="14" type="primary">uppP</name>
    <name evidence="16" type="ORF">TsocGM_04410</name>
</gene>
<dbReference type="RefSeq" id="WP_126724109.1">
    <property type="nucleotide sequence ID" value="NZ_RYZH01000006.1"/>
</dbReference>
<evidence type="ECO:0000313" key="16">
    <source>
        <dbReference type="EMBL" id="RUL88858.1"/>
    </source>
</evidence>
<proteinExistence type="inferred from homology"/>
<feature type="transmembrane region" description="Helical" evidence="14">
    <location>
        <begin position="125"/>
        <end position="144"/>
    </location>
</feature>
<feature type="compositionally biased region" description="Basic and acidic residues" evidence="15">
    <location>
        <begin position="349"/>
        <end position="358"/>
    </location>
</feature>
<feature type="transmembrane region" description="Helical" evidence="14">
    <location>
        <begin position="45"/>
        <end position="64"/>
    </location>
</feature>
<keyword evidence="5 14" id="KW-1003">Cell membrane</keyword>
<comment type="function">
    <text evidence="14">Catalyzes the dephosphorylation of undecaprenyl diphosphate (UPP). Confers resistance to bacitracin.</text>
</comment>
<evidence type="ECO:0000256" key="15">
    <source>
        <dbReference type="SAM" id="MobiDB-lite"/>
    </source>
</evidence>
<evidence type="ECO:0000313" key="17">
    <source>
        <dbReference type="Proteomes" id="UP000280296"/>
    </source>
</evidence>
<feature type="region of interest" description="Disordered" evidence="15">
    <location>
        <begin position="279"/>
        <end position="358"/>
    </location>
</feature>
<evidence type="ECO:0000256" key="12">
    <source>
        <dbReference type="ARBA" id="ARBA00032932"/>
    </source>
</evidence>
<keyword evidence="6 14" id="KW-0812">Transmembrane</keyword>
<dbReference type="GO" id="GO:0071555">
    <property type="term" value="P:cell wall organization"/>
    <property type="evidence" value="ECO:0007669"/>
    <property type="project" value="UniProtKB-KW"/>
</dbReference>
<feature type="transmembrane region" description="Helical" evidence="14">
    <location>
        <begin position="91"/>
        <end position="113"/>
    </location>
</feature>
<feature type="compositionally biased region" description="Basic and acidic residues" evidence="15">
    <location>
        <begin position="285"/>
        <end position="309"/>
    </location>
</feature>
<feature type="transmembrane region" description="Helical" evidence="14">
    <location>
        <begin position="233"/>
        <end position="252"/>
    </location>
</feature>
<evidence type="ECO:0000256" key="4">
    <source>
        <dbReference type="ARBA" id="ARBA00021581"/>
    </source>
</evidence>
<dbReference type="GO" id="GO:0050380">
    <property type="term" value="F:undecaprenyl-diphosphatase activity"/>
    <property type="evidence" value="ECO:0007669"/>
    <property type="project" value="UniProtKB-UniRule"/>
</dbReference>
<dbReference type="HAMAP" id="MF_01006">
    <property type="entry name" value="Undec_diphosphatase"/>
    <property type="match status" value="1"/>
</dbReference>
<evidence type="ECO:0000256" key="10">
    <source>
        <dbReference type="ARBA" id="ARBA00023251"/>
    </source>
</evidence>
<protein>
    <recommendedName>
        <fullName evidence="4 14">Undecaprenyl-diphosphatase</fullName>
        <ecNumber evidence="3 14">3.6.1.27</ecNumber>
    </recommendedName>
    <alternativeName>
        <fullName evidence="12 14">Bacitracin resistance protein</fullName>
    </alternativeName>
    <alternativeName>
        <fullName evidence="11 14">Undecaprenyl pyrophosphate phosphatase</fullName>
    </alternativeName>
</protein>
<reference evidence="16 17" key="1">
    <citation type="submission" date="2018-12" db="EMBL/GenBank/DDBJ databases">
        <authorList>
            <person name="Toschakov S.V."/>
        </authorList>
    </citation>
    <scope>NUCLEOTIDE SEQUENCE [LARGE SCALE GENOMIC DNA]</scope>
    <source>
        <strain evidence="16 17">GM2012</strain>
    </source>
</reference>
<feature type="compositionally biased region" description="Low complexity" evidence="15">
    <location>
        <begin position="332"/>
        <end position="348"/>
    </location>
</feature>
<comment type="miscellaneous">
    <text evidence="14">Bacitracin is thought to be involved in the inhibition of peptidoglycan synthesis by sequestering undecaprenyl diphosphate, thereby reducing the pool of lipid carrier available.</text>
</comment>
<evidence type="ECO:0000256" key="5">
    <source>
        <dbReference type="ARBA" id="ARBA00022475"/>
    </source>
</evidence>
<evidence type="ECO:0000256" key="14">
    <source>
        <dbReference type="HAMAP-Rule" id="MF_01006"/>
    </source>
</evidence>
<keyword evidence="7 14" id="KW-0378">Hydrolase</keyword>
<evidence type="ECO:0000256" key="2">
    <source>
        <dbReference type="ARBA" id="ARBA00010621"/>
    </source>
</evidence>
<sequence>MDWLEALTLAVIQGLTEFLPVSSSGHLSVADAAFEAIRGAPTEGGLFFAVMLHVGTLGAIVAYYRKPALRGAVDLVGGGIRRETSNPAQALVIRSVLLACVATLPAVVVGLGLEDQVEAAFESRLAPAFGFLVTATLLLAVGRLPEGEKGPSQTSWRDALLVGMAQAIAITPGISRSGSTIAAALALGFSRTWAVGFSLLMAVPAILGAALLEAKDIDPGSLSPETVRMTASATALAGVIGYGAIAWLVRIVRAGRLWYFSVYLLVMSGVVLGSVALSEGPSSSGERRGERSSSVERTDGQGRRSEALDRPGGVILGGSGAGAVGGVDLGHADPAGQGSSGPSAVAGVGDDRPVPVGE</sequence>
<keyword evidence="17" id="KW-1185">Reference proteome</keyword>
<comment type="subcellular location">
    <subcellularLocation>
        <location evidence="1 14">Cell membrane</location>
        <topology evidence="1 14">Multi-pass membrane protein</topology>
    </subcellularLocation>
</comment>
<feature type="compositionally biased region" description="Gly residues" evidence="15">
    <location>
        <begin position="314"/>
        <end position="328"/>
    </location>
</feature>
<comment type="caution">
    <text evidence="16">The sequence shown here is derived from an EMBL/GenBank/DDBJ whole genome shotgun (WGS) entry which is preliminary data.</text>
</comment>
<reference evidence="16 17" key="2">
    <citation type="submission" date="2019-01" db="EMBL/GenBank/DDBJ databases">
        <title>Tautonia sociabilis, a novel thermotolerant planctomycete of Isosphaeraceae family, isolated from a 4000 m deep subterranean habitat.</title>
        <authorList>
            <person name="Kovaleva O.L."/>
            <person name="Elcheninov A.G."/>
            <person name="Van Heerden E."/>
            <person name="Toshchakov S.V."/>
            <person name="Novikov A."/>
            <person name="Bonch-Osmolovskaya E.A."/>
            <person name="Kublanov I.V."/>
        </authorList>
    </citation>
    <scope>NUCLEOTIDE SEQUENCE [LARGE SCALE GENOMIC DNA]</scope>
    <source>
        <strain evidence="16 17">GM2012</strain>
    </source>
</reference>
<dbReference type="GO" id="GO:0008360">
    <property type="term" value="P:regulation of cell shape"/>
    <property type="evidence" value="ECO:0007669"/>
    <property type="project" value="UniProtKB-KW"/>
</dbReference>
<organism evidence="16 17">
    <name type="scientific">Tautonia sociabilis</name>
    <dbReference type="NCBI Taxonomy" id="2080755"/>
    <lineage>
        <taxon>Bacteria</taxon>
        <taxon>Pseudomonadati</taxon>
        <taxon>Planctomycetota</taxon>
        <taxon>Planctomycetia</taxon>
        <taxon>Isosphaerales</taxon>
        <taxon>Isosphaeraceae</taxon>
        <taxon>Tautonia</taxon>
    </lineage>
</organism>
<keyword evidence="14" id="KW-0133">Cell shape</keyword>
<evidence type="ECO:0000256" key="6">
    <source>
        <dbReference type="ARBA" id="ARBA00022692"/>
    </source>
</evidence>
<evidence type="ECO:0000256" key="3">
    <source>
        <dbReference type="ARBA" id="ARBA00012374"/>
    </source>
</evidence>
<keyword evidence="10 14" id="KW-0046">Antibiotic resistance</keyword>
<dbReference type="PANTHER" id="PTHR30622:SF4">
    <property type="entry name" value="UNDECAPRENYL-DIPHOSPHATASE"/>
    <property type="match status" value="1"/>
</dbReference>
<evidence type="ECO:0000256" key="13">
    <source>
        <dbReference type="ARBA" id="ARBA00047594"/>
    </source>
</evidence>
<keyword evidence="9 14" id="KW-0472">Membrane</keyword>